<evidence type="ECO:0000256" key="9">
    <source>
        <dbReference type="ARBA" id="ARBA00023157"/>
    </source>
</evidence>
<feature type="disulfide bond" evidence="13">
    <location>
        <begin position="83"/>
        <end position="88"/>
    </location>
</feature>
<dbReference type="GO" id="GO:0005576">
    <property type="term" value="C:extracellular region"/>
    <property type="evidence" value="ECO:0007669"/>
    <property type="project" value="UniProtKB-SubCell"/>
</dbReference>
<dbReference type="SUPFAM" id="SSF48113">
    <property type="entry name" value="Heme-dependent peroxidases"/>
    <property type="match status" value="1"/>
</dbReference>
<protein>
    <recommendedName>
        <fullName evidence="2 14">Peroxidase</fullName>
        <ecNumber evidence="2 14">1.11.1.7</ecNumber>
    </recommendedName>
</protein>
<feature type="domain" description="Plant heme peroxidase family profile" evidence="15">
    <location>
        <begin position="38"/>
        <end position="339"/>
    </location>
</feature>
<evidence type="ECO:0000256" key="10">
    <source>
        <dbReference type="PIRSR" id="PIRSR600823-2"/>
    </source>
</evidence>
<keyword evidence="4 14" id="KW-0349">Heme</keyword>
<dbReference type="CDD" id="cd00693">
    <property type="entry name" value="secretory_peroxidase"/>
    <property type="match status" value="1"/>
</dbReference>
<sequence>MRTERRVVVLLPLVALALLSFCLGFVDAATSILPKPANLIRNYYKVHNTCHDAEAYIRYQVKLMWDKDKSITPKLLRLLYSDCFVTGCDASILLNVSNSEREAPQNRGLAGFVIIERIKTVLEKRCPGVVSCADILNLATRDAVHLAGAPSYPILTGRKDGFTSTAASVDLPSPSISWEEALRYFKSKGLDVLDMATLLGTHGMGKTHCRFIEDRLYNFNGTKKPDPTMEKSFLNDMRNQCPPRTKKGQGDPLIYLNPESGSNFMFTETYYQRIIKHQAVLGVDQQLSYGDDTREITEEFANGFEDFRKSFALSMNRMGNINVLTGDQGEIRGKCSMVNKKY</sequence>
<evidence type="ECO:0000256" key="5">
    <source>
        <dbReference type="ARBA" id="ARBA00022723"/>
    </source>
</evidence>
<dbReference type="GO" id="GO:0020037">
    <property type="term" value="F:heme binding"/>
    <property type="evidence" value="ECO:0007669"/>
    <property type="project" value="UniProtKB-UniRule"/>
</dbReference>
<evidence type="ECO:0000256" key="11">
    <source>
        <dbReference type="PIRSR" id="PIRSR600823-3"/>
    </source>
</evidence>
<evidence type="ECO:0000256" key="2">
    <source>
        <dbReference type="ARBA" id="ARBA00012313"/>
    </source>
</evidence>
<gene>
    <name evidence="16" type="ORF">FEM48_Zijuj07G0001400</name>
</gene>
<keyword evidence="9 13" id="KW-1015">Disulfide bond</keyword>
<dbReference type="InterPro" id="IPR000823">
    <property type="entry name" value="Peroxidase_pln"/>
</dbReference>
<dbReference type="OrthoDB" id="2113341at2759"/>
<keyword evidence="7 14" id="KW-0560">Oxidoreductase</keyword>
<dbReference type="Gene3D" id="1.10.420.10">
    <property type="entry name" value="Peroxidase, domain 2"/>
    <property type="match status" value="1"/>
</dbReference>
<dbReference type="InterPro" id="IPR010255">
    <property type="entry name" value="Haem_peroxidase_sf"/>
</dbReference>
<dbReference type="Proteomes" id="UP000813462">
    <property type="component" value="Unassembled WGS sequence"/>
</dbReference>
<comment type="function">
    <text evidence="14">Removal of H(2)O(2), oxidation of toxic reductants, biosynthesis and degradation of lignin, suberization, auxin catabolism, response to environmental stresses such as wounding, pathogen attack and oxidative stress.</text>
</comment>
<evidence type="ECO:0000313" key="16">
    <source>
        <dbReference type="EMBL" id="KAH7521138.1"/>
    </source>
</evidence>
<evidence type="ECO:0000256" key="8">
    <source>
        <dbReference type="ARBA" id="ARBA00023004"/>
    </source>
</evidence>
<evidence type="ECO:0000256" key="4">
    <source>
        <dbReference type="ARBA" id="ARBA00022617"/>
    </source>
</evidence>
<organism evidence="16 17">
    <name type="scientific">Ziziphus jujuba var. spinosa</name>
    <dbReference type="NCBI Taxonomy" id="714518"/>
    <lineage>
        <taxon>Eukaryota</taxon>
        <taxon>Viridiplantae</taxon>
        <taxon>Streptophyta</taxon>
        <taxon>Embryophyta</taxon>
        <taxon>Tracheophyta</taxon>
        <taxon>Spermatophyta</taxon>
        <taxon>Magnoliopsida</taxon>
        <taxon>eudicotyledons</taxon>
        <taxon>Gunneridae</taxon>
        <taxon>Pentapetalae</taxon>
        <taxon>rosids</taxon>
        <taxon>fabids</taxon>
        <taxon>Rosales</taxon>
        <taxon>Rhamnaceae</taxon>
        <taxon>Paliureae</taxon>
        <taxon>Ziziphus</taxon>
    </lineage>
</organism>
<keyword evidence="14" id="KW-0376">Hydrogen peroxide</keyword>
<feature type="binding site" evidence="11">
    <location>
        <position position="82"/>
    </location>
    <ligand>
        <name>Ca(2+)</name>
        <dbReference type="ChEBI" id="CHEBI:29108"/>
        <label>1</label>
    </ligand>
</feature>
<evidence type="ECO:0000256" key="3">
    <source>
        <dbReference type="ARBA" id="ARBA00022559"/>
    </source>
</evidence>
<evidence type="ECO:0000313" key="17">
    <source>
        <dbReference type="Proteomes" id="UP000813462"/>
    </source>
</evidence>
<keyword evidence="11 14" id="KW-0106">Calcium</keyword>
<keyword evidence="14" id="KW-0964">Secreted</keyword>
<keyword evidence="6 14" id="KW-0732">Signal</keyword>
<dbReference type="FunFam" id="1.10.420.10:FF:000007">
    <property type="entry name" value="Peroxidase"/>
    <property type="match status" value="1"/>
</dbReference>
<dbReference type="EC" id="1.11.1.7" evidence="2 14"/>
<evidence type="ECO:0000256" key="12">
    <source>
        <dbReference type="PIRSR" id="PIRSR600823-4"/>
    </source>
</evidence>
<dbReference type="InterPro" id="IPR033905">
    <property type="entry name" value="Secretory_peroxidase"/>
</dbReference>
<evidence type="ECO:0000256" key="14">
    <source>
        <dbReference type="RuleBase" id="RU362060"/>
    </source>
</evidence>
<dbReference type="AlphaFoldDB" id="A0A978V1A5"/>
<dbReference type="Gene3D" id="1.10.520.10">
    <property type="match status" value="1"/>
</dbReference>
<dbReference type="PRINTS" id="PR00458">
    <property type="entry name" value="PEROXIDASE"/>
</dbReference>
<evidence type="ECO:0000256" key="6">
    <source>
        <dbReference type="ARBA" id="ARBA00022729"/>
    </source>
</evidence>
<proteinExistence type="inferred from homology"/>
<keyword evidence="3 14" id="KW-0575">Peroxidase</keyword>
<evidence type="ECO:0000256" key="7">
    <source>
        <dbReference type="ARBA" id="ARBA00023002"/>
    </source>
</evidence>
<feature type="binding site" evidence="11">
    <location>
        <position position="89"/>
    </location>
    <ligand>
        <name>Ca(2+)</name>
        <dbReference type="ChEBI" id="CHEBI:29108"/>
        <label>1</label>
    </ligand>
</feature>
<comment type="cofactor">
    <cofactor evidence="11 14">
        <name>heme b</name>
        <dbReference type="ChEBI" id="CHEBI:60344"/>
    </cofactor>
    <text evidence="11 14">Binds 1 heme b (iron(II)-protoporphyrin IX) group per subunit.</text>
</comment>
<feature type="binding site" evidence="10">
    <location>
        <position position="172"/>
    </location>
    <ligand>
        <name>substrate</name>
    </ligand>
</feature>
<comment type="similarity">
    <text evidence="14">Belongs to the peroxidase family. Classical plant (class III) peroxidase subfamily.</text>
</comment>
<feature type="binding site" evidence="11">
    <location>
        <position position="91"/>
    </location>
    <ligand>
        <name>Ca(2+)</name>
        <dbReference type="ChEBI" id="CHEBI:29108"/>
        <label>1</label>
    </ligand>
</feature>
<dbReference type="Pfam" id="PF00141">
    <property type="entry name" value="peroxidase"/>
    <property type="match status" value="1"/>
</dbReference>
<feature type="disulfide bond" evidence="13">
    <location>
        <begin position="50"/>
        <end position="126"/>
    </location>
</feature>
<dbReference type="PANTHER" id="PTHR31235">
    <property type="entry name" value="PEROXIDASE 25-RELATED"/>
    <property type="match status" value="1"/>
</dbReference>
<comment type="catalytic activity">
    <reaction evidence="1 14">
        <text>2 a phenolic donor + H2O2 = 2 a phenolic radical donor + 2 H2O</text>
        <dbReference type="Rhea" id="RHEA:56136"/>
        <dbReference type="ChEBI" id="CHEBI:15377"/>
        <dbReference type="ChEBI" id="CHEBI:16240"/>
        <dbReference type="ChEBI" id="CHEBI:139520"/>
        <dbReference type="ChEBI" id="CHEBI:139521"/>
        <dbReference type="EC" id="1.11.1.7"/>
    </reaction>
</comment>
<comment type="cofactor">
    <cofactor evidence="11 14">
        <name>Ca(2+)</name>
        <dbReference type="ChEBI" id="CHEBI:29108"/>
    </cofactor>
    <text evidence="11 14">Binds 2 calcium ions per subunit.</text>
</comment>
<comment type="caution">
    <text evidence="16">The sequence shown here is derived from an EMBL/GenBank/DDBJ whole genome shotgun (WGS) entry which is preliminary data.</text>
</comment>
<dbReference type="GO" id="GO:0006979">
    <property type="term" value="P:response to oxidative stress"/>
    <property type="evidence" value="ECO:0007669"/>
    <property type="project" value="UniProtKB-UniRule"/>
</dbReference>
<feature type="binding site" evidence="11">
    <location>
        <position position="85"/>
    </location>
    <ligand>
        <name>Ca(2+)</name>
        <dbReference type="ChEBI" id="CHEBI:29108"/>
        <label>1</label>
    </ligand>
</feature>
<feature type="signal peptide" evidence="14">
    <location>
        <begin position="1"/>
        <end position="28"/>
    </location>
</feature>
<dbReference type="GO" id="GO:0046872">
    <property type="term" value="F:metal ion binding"/>
    <property type="evidence" value="ECO:0007669"/>
    <property type="project" value="UniProtKB-UniRule"/>
</dbReference>
<dbReference type="InterPro" id="IPR002016">
    <property type="entry name" value="Haem_peroxidase"/>
</dbReference>
<feature type="disulfide bond" evidence="13">
    <location>
        <begin position="209"/>
        <end position="241"/>
    </location>
</feature>
<dbReference type="GO" id="GO:0042744">
    <property type="term" value="P:hydrogen peroxide catabolic process"/>
    <property type="evidence" value="ECO:0007669"/>
    <property type="project" value="UniProtKB-KW"/>
</dbReference>
<feature type="binding site" evidence="11">
    <location>
        <position position="100"/>
    </location>
    <ligand>
        <name>Ca(2+)</name>
        <dbReference type="ChEBI" id="CHEBI:29108"/>
        <label>1</label>
    </ligand>
</feature>
<name>A0A978V1A5_ZIZJJ</name>
<reference evidence="16" key="1">
    <citation type="journal article" date="2021" name="Front. Plant Sci.">
        <title>Chromosome-Scale Genome Assembly for Chinese Sour Jujube and Insights Into Its Genome Evolution and Domestication Signature.</title>
        <authorList>
            <person name="Shen L.-Y."/>
            <person name="Luo H."/>
            <person name="Wang X.-L."/>
            <person name="Wang X.-M."/>
            <person name="Qiu X.-J."/>
            <person name="Liu H."/>
            <person name="Zhou S.-S."/>
            <person name="Jia K.-H."/>
            <person name="Nie S."/>
            <person name="Bao Y.-T."/>
            <person name="Zhang R.-G."/>
            <person name="Yun Q.-Z."/>
            <person name="Chai Y.-H."/>
            <person name="Lu J.-Y."/>
            <person name="Li Y."/>
            <person name="Zhao S.-W."/>
            <person name="Mao J.-F."/>
            <person name="Jia S.-G."/>
            <person name="Mao Y.-M."/>
        </authorList>
    </citation>
    <scope>NUCLEOTIDE SEQUENCE</scope>
    <source>
        <strain evidence="16">AT0</strain>
        <tissue evidence="16">Leaf</tissue>
    </source>
</reference>
<feature type="binding site" evidence="11">
    <location>
        <position position="87"/>
    </location>
    <ligand>
        <name>Ca(2+)</name>
        <dbReference type="ChEBI" id="CHEBI:29108"/>
        <label>1</label>
    </ligand>
</feature>
<dbReference type="EMBL" id="JAEACU010000007">
    <property type="protein sequence ID" value="KAH7521138.1"/>
    <property type="molecule type" value="Genomic_DNA"/>
</dbReference>
<keyword evidence="8 11" id="KW-0408">Iron</keyword>
<feature type="disulfide bond" evidence="13">
    <location>
        <begin position="132"/>
        <end position="335"/>
    </location>
</feature>
<evidence type="ECO:0000259" key="15">
    <source>
        <dbReference type="PROSITE" id="PS50873"/>
    </source>
</evidence>
<comment type="subcellular location">
    <subcellularLocation>
        <location evidence="14">Secreted</location>
    </subcellularLocation>
</comment>
<feature type="site" description="Transition state stabilizer" evidence="12">
    <location>
        <position position="77"/>
    </location>
</feature>
<keyword evidence="5 11" id="KW-0479">Metal-binding</keyword>
<dbReference type="PROSITE" id="PS50873">
    <property type="entry name" value="PEROXIDASE_4"/>
    <property type="match status" value="1"/>
</dbReference>
<evidence type="ECO:0000256" key="13">
    <source>
        <dbReference type="PIRSR" id="PIRSR600823-5"/>
    </source>
</evidence>
<feature type="binding site" description="axial binding residue" evidence="11">
    <location>
        <position position="202"/>
    </location>
    <ligand>
        <name>heme b</name>
        <dbReference type="ChEBI" id="CHEBI:60344"/>
    </ligand>
    <ligandPart>
        <name>Fe</name>
        <dbReference type="ChEBI" id="CHEBI:18248"/>
    </ligandPart>
</feature>
<accession>A0A978V1A5</accession>
<evidence type="ECO:0000256" key="1">
    <source>
        <dbReference type="ARBA" id="ARBA00000189"/>
    </source>
</evidence>
<dbReference type="GO" id="GO:0140825">
    <property type="term" value="F:lactoperoxidase activity"/>
    <property type="evidence" value="ECO:0007669"/>
    <property type="project" value="UniProtKB-EC"/>
</dbReference>
<dbReference type="PRINTS" id="PR00461">
    <property type="entry name" value="PLPEROXIDASE"/>
</dbReference>
<feature type="chain" id="PRO_5038160496" description="Peroxidase" evidence="14">
    <location>
        <begin position="29"/>
        <end position="342"/>
    </location>
</feature>